<protein>
    <submittedName>
        <fullName evidence="3">CheY chemotaxis protein or a CheY-like REC (Receiver) domain</fullName>
    </submittedName>
</protein>
<evidence type="ECO:0000256" key="1">
    <source>
        <dbReference type="PROSITE-ProRule" id="PRU00169"/>
    </source>
</evidence>
<reference evidence="4" key="1">
    <citation type="submission" date="2016-10" db="EMBL/GenBank/DDBJ databases">
        <authorList>
            <person name="Varghese N."/>
            <person name="Submissions S."/>
        </authorList>
    </citation>
    <scope>NUCLEOTIDE SEQUENCE [LARGE SCALE GENOMIC DNA]</scope>
    <source>
        <strain evidence="4">DSM 23515</strain>
    </source>
</reference>
<name>A0A1I2MDG3_9FLAO</name>
<organism evidence="3 4">
    <name type="scientific">Salegentibacter agarivorans</name>
    <dbReference type="NCBI Taxonomy" id="345907"/>
    <lineage>
        <taxon>Bacteria</taxon>
        <taxon>Pseudomonadati</taxon>
        <taxon>Bacteroidota</taxon>
        <taxon>Flavobacteriia</taxon>
        <taxon>Flavobacteriales</taxon>
        <taxon>Flavobacteriaceae</taxon>
        <taxon>Salegentibacter</taxon>
    </lineage>
</organism>
<dbReference type="PANTHER" id="PTHR44520">
    <property type="entry name" value="RESPONSE REGULATOR RCP1-RELATED"/>
    <property type="match status" value="1"/>
</dbReference>
<dbReference type="Pfam" id="PF00072">
    <property type="entry name" value="Response_reg"/>
    <property type="match status" value="1"/>
</dbReference>
<proteinExistence type="predicted"/>
<sequence length="140" mass="16246">MGQKVELACIIDDDKIYVNLVKKIIEIKKLSNNLLIFKNGMEALDHFKLILENATEDRLPDIIFLDINMPVMDGWEFLNEFIKIKNNFEKKITLYVVSSSIDPRDLERAKSINLVTDYLIKPIELKKFEKIFDRNGNAAA</sequence>
<feature type="domain" description="Response regulatory" evidence="2">
    <location>
        <begin position="7"/>
        <end position="136"/>
    </location>
</feature>
<dbReference type="InterPro" id="IPR011006">
    <property type="entry name" value="CheY-like_superfamily"/>
</dbReference>
<dbReference type="Gene3D" id="3.40.50.2300">
    <property type="match status" value="1"/>
</dbReference>
<feature type="modified residue" description="4-aspartylphosphate" evidence="1">
    <location>
        <position position="66"/>
    </location>
</feature>
<dbReference type="InterPro" id="IPR052893">
    <property type="entry name" value="TCS_response_regulator"/>
</dbReference>
<dbReference type="GO" id="GO:0000160">
    <property type="term" value="P:phosphorelay signal transduction system"/>
    <property type="evidence" value="ECO:0007669"/>
    <property type="project" value="InterPro"/>
</dbReference>
<dbReference type="PROSITE" id="PS50110">
    <property type="entry name" value="RESPONSE_REGULATORY"/>
    <property type="match status" value="1"/>
</dbReference>
<dbReference type="AlphaFoldDB" id="A0A1I2MDG3"/>
<dbReference type="SMART" id="SM00448">
    <property type="entry name" value="REC"/>
    <property type="match status" value="1"/>
</dbReference>
<accession>A0A1I2MDG3</accession>
<dbReference type="InterPro" id="IPR001789">
    <property type="entry name" value="Sig_transdc_resp-reg_receiver"/>
</dbReference>
<dbReference type="SUPFAM" id="SSF52172">
    <property type="entry name" value="CheY-like"/>
    <property type="match status" value="1"/>
</dbReference>
<dbReference type="PANTHER" id="PTHR44520:SF2">
    <property type="entry name" value="RESPONSE REGULATOR RCP1"/>
    <property type="match status" value="1"/>
</dbReference>
<evidence type="ECO:0000313" key="3">
    <source>
        <dbReference type="EMBL" id="SFF87251.1"/>
    </source>
</evidence>
<gene>
    <name evidence="3" type="ORF">SAMN04488033_11219</name>
</gene>
<dbReference type="RefSeq" id="WP_075325216.1">
    <property type="nucleotide sequence ID" value="NZ_FOOH01000012.1"/>
</dbReference>
<dbReference type="Proteomes" id="UP000199116">
    <property type="component" value="Unassembled WGS sequence"/>
</dbReference>
<evidence type="ECO:0000313" key="4">
    <source>
        <dbReference type="Proteomes" id="UP000199116"/>
    </source>
</evidence>
<keyword evidence="4" id="KW-1185">Reference proteome</keyword>
<keyword evidence="1" id="KW-0597">Phosphoprotein</keyword>
<dbReference type="EMBL" id="FOOH01000012">
    <property type="protein sequence ID" value="SFF87251.1"/>
    <property type="molecule type" value="Genomic_DNA"/>
</dbReference>
<evidence type="ECO:0000259" key="2">
    <source>
        <dbReference type="PROSITE" id="PS50110"/>
    </source>
</evidence>